<proteinExistence type="inferred from homology"/>
<reference evidence="13 14" key="1">
    <citation type="submission" date="2019-04" db="EMBL/GenBank/DDBJ databases">
        <authorList>
            <person name="Li M."/>
            <person name="Gao C."/>
        </authorList>
    </citation>
    <scope>NUCLEOTIDE SEQUENCE [LARGE SCALE GENOMIC DNA]</scope>
    <source>
        <strain evidence="13 14">BGMRC 2031</strain>
    </source>
</reference>
<feature type="active site" description="Schiff-base intermediate with substrate; via pyruvic acid; for decarboxylase activity" evidence="12">
    <location>
        <position position="254"/>
    </location>
</feature>
<dbReference type="NCBIfam" id="TIGR00163">
    <property type="entry name" value="PS_decarb"/>
    <property type="match status" value="1"/>
</dbReference>
<comment type="function">
    <text evidence="12">Catalyzes the formation of phosphatidylethanolamine (PtdEtn) from phosphatidylserine (PtdSer).</text>
</comment>
<dbReference type="Proteomes" id="UP000305202">
    <property type="component" value="Unassembled WGS sequence"/>
</dbReference>
<dbReference type="PANTHER" id="PTHR10067:SF6">
    <property type="entry name" value="PHOSPHATIDYLSERINE DECARBOXYLASE PROENZYME, MITOCHONDRIAL"/>
    <property type="match status" value="1"/>
</dbReference>
<dbReference type="EMBL" id="SZPQ01000001">
    <property type="protein sequence ID" value="TKI08509.1"/>
    <property type="molecule type" value="Genomic_DNA"/>
</dbReference>
<keyword evidence="14" id="KW-1185">Reference proteome</keyword>
<gene>
    <name evidence="12 13" type="primary">psd</name>
    <name evidence="13" type="ORF">FCN80_00115</name>
</gene>
<comment type="pathway">
    <text evidence="1">Lipid metabolism.</text>
</comment>
<comment type="catalytic activity">
    <reaction evidence="12">
        <text>a 1,2-diacyl-sn-glycero-3-phospho-L-serine + H(+) = a 1,2-diacyl-sn-glycero-3-phosphoethanolamine + CO2</text>
        <dbReference type="Rhea" id="RHEA:20828"/>
        <dbReference type="ChEBI" id="CHEBI:15378"/>
        <dbReference type="ChEBI" id="CHEBI:16526"/>
        <dbReference type="ChEBI" id="CHEBI:57262"/>
        <dbReference type="ChEBI" id="CHEBI:64612"/>
        <dbReference type="EC" id="4.1.1.65"/>
    </reaction>
</comment>
<evidence type="ECO:0000256" key="10">
    <source>
        <dbReference type="ARBA" id="ARBA00023264"/>
    </source>
</evidence>
<protein>
    <recommendedName>
        <fullName evidence="12">Phosphatidylserine decarboxylase proenzyme</fullName>
        <ecNumber evidence="12">4.1.1.65</ecNumber>
    </recommendedName>
    <component>
        <recommendedName>
            <fullName evidence="12">Phosphatidylserine decarboxylase alpha chain</fullName>
        </recommendedName>
    </component>
    <component>
        <recommendedName>
            <fullName evidence="12">Phosphatidylserine decarboxylase beta chain</fullName>
        </recommendedName>
    </component>
</protein>
<keyword evidence="10 12" id="KW-1208">Phospholipid metabolism</keyword>
<dbReference type="PANTHER" id="PTHR10067">
    <property type="entry name" value="PHOSPHATIDYLSERINE DECARBOXYLASE"/>
    <property type="match status" value="1"/>
</dbReference>
<dbReference type="Pfam" id="PF02666">
    <property type="entry name" value="PS_Dcarbxylase"/>
    <property type="match status" value="1"/>
</dbReference>
<accession>A0ABY2SQY0</accession>
<evidence type="ECO:0000256" key="11">
    <source>
        <dbReference type="ARBA" id="ARBA00023317"/>
    </source>
</evidence>
<evidence type="ECO:0000256" key="6">
    <source>
        <dbReference type="ARBA" id="ARBA00023136"/>
    </source>
</evidence>
<keyword evidence="5 12" id="KW-0443">Lipid metabolism</keyword>
<keyword evidence="4 12" id="KW-0210">Decarboxylase</keyword>
<feature type="chain" id="PRO_5044927123" description="Phosphatidylserine decarboxylase beta chain" evidence="12">
    <location>
        <begin position="1"/>
        <end position="253"/>
    </location>
</feature>
<dbReference type="InterPro" id="IPR003817">
    <property type="entry name" value="PS_Dcarbxylase"/>
</dbReference>
<feature type="modified residue" description="Pyruvic acid (Ser); by autocatalysis" evidence="12">
    <location>
        <position position="254"/>
    </location>
</feature>
<comment type="caution">
    <text evidence="13">The sequence shown here is derived from an EMBL/GenBank/DDBJ whole genome shotgun (WGS) entry which is preliminary data.</text>
</comment>
<dbReference type="InterPro" id="IPR033178">
    <property type="entry name" value="PSD_type1_pro"/>
</dbReference>
<dbReference type="HAMAP" id="MF_00662">
    <property type="entry name" value="PS_decarb_PSD_B_type1"/>
    <property type="match status" value="1"/>
</dbReference>
<organism evidence="13 14">
    <name type="scientific">Martelella alba</name>
    <dbReference type="NCBI Taxonomy" id="2590451"/>
    <lineage>
        <taxon>Bacteria</taxon>
        <taxon>Pseudomonadati</taxon>
        <taxon>Pseudomonadota</taxon>
        <taxon>Alphaproteobacteria</taxon>
        <taxon>Hyphomicrobiales</taxon>
        <taxon>Aurantimonadaceae</taxon>
        <taxon>Martelella</taxon>
    </lineage>
</organism>
<dbReference type="InterPro" id="IPR033177">
    <property type="entry name" value="PSD-B"/>
</dbReference>
<comment type="similarity">
    <text evidence="12">Belongs to the phosphatidylserine decarboxylase family. PSD-B subfamily. Prokaryotic type I sub-subfamily.</text>
</comment>
<feature type="active site" description="Charge relay system; for autoendoproteolytic cleavage activity" evidence="12">
    <location>
        <position position="90"/>
    </location>
</feature>
<keyword evidence="2 12" id="KW-1003">Cell membrane</keyword>
<sequence>MLDRIKMTLQYLLPKRCLTQLAGRLADYPAGWLTKLIITLFVRYYKVDMQEAMRPELSAYPTFNAFFVRPLRDDARPLDTDPNALVMPADGVISQLGPIDGERIFQAKGHHYTLEALLAGNERLTEIFRDGAFVTTYLAPRDYHRVHMPCNGILREMIYVPGDLYSVNPLTAAAIPNLFARNERVICVFDTDFGPLAQILVGATIVGSIETVWAGAVTPPREGIIKRWRYPDAESEGAVVLLKGQEMGRFKLGSTVINLFAKDRVVLDERWHTLAATRFGQRLATVNIADGGVPQG</sequence>
<evidence type="ECO:0000313" key="13">
    <source>
        <dbReference type="EMBL" id="TKI08509.1"/>
    </source>
</evidence>
<keyword evidence="11 12" id="KW-0670">Pyruvate</keyword>
<keyword evidence="7 12" id="KW-0865">Zymogen</keyword>
<dbReference type="GO" id="GO:0004609">
    <property type="term" value="F:phosphatidylserine decarboxylase activity"/>
    <property type="evidence" value="ECO:0007669"/>
    <property type="project" value="UniProtKB-EC"/>
</dbReference>
<feature type="chain" id="PRO_5044927124" description="Phosphatidylserine decarboxylase alpha chain" evidence="12">
    <location>
        <begin position="254"/>
        <end position="296"/>
    </location>
</feature>
<comment type="pathway">
    <text evidence="12">Phospholipid metabolism; phosphatidylethanolamine biosynthesis; phosphatidylethanolamine from CDP-diacylglycerol: step 2/2.</text>
</comment>
<evidence type="ECO:0000256" key="8">
    <source>
        <dbReference type="ARBA" id="ARBA00023209"/>
    </source>
</evidence>
<evidence type="ECO:0000256" key="9">
    <source>
        <dbReference type="ARBA" id="ARBA00023239"/>
    </source>
</evidence>
<keyword evidence="6 12" id="KW-0472">Membrane</keyword>
<evidence type="ECO:0000256" key="2">
    <source>
        <dbReference type="ARBA" id="ARBA00022475"/>
    </source>
</evidence>
<evidence type="ECO:0000256" key="3">
    <source>
        <dbReference type="ARBA" id="ARBA00022516"/>
    </source>
</evidence>
<evidence type="ECO:0000313" key="14">
    <source>
        <dbReference type="Proteomes" id="UP000305202"/>
    </source>
</evidence>
<feature type="site" description="Cleavage (non-hydrolytic); by autocatalysis" evidence="12">
    <location>
        <begin position="253"/>
        <end position="254"/>
    </location>
</feature>
<name>A0ABY2SQY0_9HYPH</name>
<evidence type="ECO:0000256" key="12">
    <source>
        <dbReference type="HAMAP-Rule" id="MF_00662"/>
    </source>
</evidence>
<keyword evidence="8 12" id="KW-0594">Phospholipid biosynthesis</keyword>
<comment type="PTM">
    <text evidence="12">Is synthesized initially as an inactive proenzyme. Formation of the active enzyme involves a self-maturation process in which the active site pyruvoyl group is generated from an internal serine residue via an autocatalytic post-translational modification. Two non-identical subunits are generated from the proenzyme in this reaction, and the pyruvate is formed at the N-terminus of the alpha chain, which is derived from the carboxyl end of the proenzyme. The autoendoproteolytic cleavage occurs by a canonical serine protease mechanism, in which the side chain hydroxyl group of the serine supplies its oxygen atom to form the C-terminus of the beta chain, while the remainder of the serine residue undergoes an oxidative deamination to produce ammonia and the pyruvoyl prosthetic group on the alpha chain. During this reaction, the Ser that is part of the protease active site of the proenzyme becomes the pyruvoyl prosthetic group, which constitutes an essential element of the active site of the mature decarboxylase.</text>
</comment>
<keyword evidence="3 12" id="KW-0444">Lipid biosynthesis</keyword>
<comment type="cofactor">
    <cofactor evidence="12">
        <name>pyruvate</name>
        <dbReference type="ChEBI" id="CHEBI:15361"/>
    </cofactor>
    <text evidence="12">Binds 1 pyruvoyl group covalently per subunit.</text>
</comment>
<feature type="active site" description="Charge relay system; for autoendoproteolytic cleavage activity" evidence="12">
    <location>
        <position position="147"/>
    </location>
</feature>
<dbReference type="EC" id="4.1.1.65" evidence="12"/>
<evidence type="ECO:0000256" key="5">
    <source>
        <dbReference type="ARBA" id="ARBA00023098"/>
    </source>
</evidence>
<evidence type="ECO:0000256" key="4">
    <source>
        <dbReference type="ARBA" id="ARBA00022793"/>
    </source>
</evidence>
<evidence type="ECO:0000256" key="1">
    <source>
        <dbReference type="ARBA" id="ARBA00005189"/>
    </source>
</evidence>
<comment type="subunit">
    <text evidence="12">Heterodimer of a large membrane-associated beta subunit and a small pyruvoyl-containing alpha subunit.</text>
</comment>
<keyword evidence="9 12" id="KW-0456">Lyase</keyword>
<feature type="active site" description="Charge relay system; for autoendoproteolytic cleavage activity" evidence="12">
    <location>
        <position position="254"/>
    </location>
</feature>
<evidence type="ECO:0000256" key="7">
    <source>
        <dbReference type="ARBA" id="ARBA00023145"/>
    </source>
</evidence>
<comment type="subcellular location">
    <subcellularLocation>
        <location evidence="12">Cell membrane</location>
        <topology evidence="12">Peripheral membrane protein</topology>
    </subcellularLocation>
</comment>